<dbReference type="PANTHER" id="PTHR13647">
    <property type="entry name" value="INSULIN-LIKE PEPTIDE 2-RELATED"/>
    <property type="match status" value="1"/>
</dbReference>
<gene>
    <name evidence="10" type="ORF">ABMA27_004122</name>
    <name evidence="9" type="ORF">ABMA28_004303</name>
</gene>
<evidence type="ECO:0000256" key="6">
    <source>
        <dbReference type="RuleBase" id="RU000406"/>
    </source>
</evidence>
<comment type="caution">
    <text evidence="9">The sequence shown here is derived from an EMBL/GenBank/DDBJ whole genome shotgun (WGS) entry which is preliminary data.</text>
</comment>
<keyword evidence="6" id="KW-0964">Secreted</keyword>
<proteinExistence type="inferred from homology"/>
<feature type="domain" description="Insulin-like" evidence="8">
    <location>
        <begin position="22"/>
        <end position="95"/>
    </location>
</feature>
<comment type="similarity">
    <text evidence="1 6">Belongs to the insulin family.</text>
</comment>
<dbReference type="InterPro" id="IPR016179">
    <property type="entry name" value="Insulin-like"/>
</dbReference>
<evidence type="ECO:0000256" key="2">
    <source>
        <dbReference type="ARBA" id="ARBA00011207"/>
    </source>
</evidence>
<comment type="subunit">
    <text evidence="2">Heterodimer of a B chain and an A chain linked by two disulfide bonds.</text>
</comment>
<evidence type="ECO:0000313" key="9">
    <source>
        <dbReference type="EMBL" id="KAL0822172.1"/>
    </source>
</evidence>
<evidence type="ECO:0000256" key="3">
    <source>
        <dbReference type="ARBA" id="ARBA00022685"/>
    </source>
</evidence>
<evidence type="ECO:0000256" key="4">
    <source>
        <dbReference type="ARBA" id="ARBA00022729"/>
    </source>
</evidence>
<dbReference type="Proteomes" id="UP001549921">
    <property type="component" value="Unassembled WGS sequence"/>
</dbReference>
<evidence type="ECO:0000313" key="10">
    <source>
        <dbReference type="EMBL" id="KAL0871590.1"/>
    </source>
</evidence>
<dbReference type="EMBL" id="JBEUOH010000016">
    <property type="protein sequence ID" value="KAL0871590.1"/>
    <property type="molecule type" value="Genomic_DNA"/>
</dbReference>
<dbReference type="SUPFAM" id="SSF56994">
    <property type="entry name" value="Insulin-like"/>
    <property type="match status" value="1"/>
</dbReference>
<accession>A0ABD0SQQ3</accession>
<dbReference type="InterPro" id="IPR022352">
    <property type="entry name" value="Ins/IGF/rlx"/>
</dbReference>
<feature type="chain" id="PRO_5044722731" description="Insulin-like domain-containing protein" evidence="7">
    <location>
        <begin position="19"/>
        <end position="95"/>
    </location>
</feature>
<dbReference type="GO" id="GO:0005576">
    <property type="term" value="C:extracellular region"/>
    <property type="evidence" value="ECO:0007669"/>
    <property type="project" value="UniProtKB-SubCell"/>
</dbReference>
<sequence length="95" mass="10401">MKTQIFVLFLAIFISASASSSQVFCGRKLANTLAYFCPAETMKRSGPLSSEDYEGFDLSWLAPKTDALVTKAKRGGVVSECCEKPCSLEELLTYC</sequence>
<comment type="subcellular location">
    <subcellularLocation>
        <location evidence="6">Secreted</location>
    </subcellularLocation>
</comment>
<dbReference type="EMBL" id="JBEDNZ010000016">
    <property type="protein sequence ID" value="KAL0822172.1"/>
    <property type="molecule type" value="Genomic_DNA"/>
</dbReference>
<reference evidence="11 12" key="1">
    <citation type="submission" date="2024-06" db="EMBL/GenBank/DDBJ databases">
        <title>A chromosome-level genome assembly of beet webworm, Loxostege sticticalis.</title>
        <authorList>
            <person name="Zhang Y."/>
        </authorList>
    </citation>
    <scope>NUCLEOTIDE SEQUENCE [LARGE SCALE GENOMIC DNA]</scope>
    <source>
        <strain evidence="10">AQ026</strain>
        <strain evidence="9">AQ028</strain>
        <tissue evidence="9">Male pupae</tissue>
        <tissue evidence="10">Whole body</tissue>
    </source>
</reference>
<evidence type="ECO:0000256" key="5">
    <source>
        <dbReference type="ARBA" id="ARBA00023157"/>
    </source>
</evidence>
<evidence type="ECO:0000259" key="8">
    <source>
        <dbReference type="SMART" id="SM00078"/>
    </source>
</evidence>
<evidence type="ECO:0000313" key="11">
    <source>
        <dbReference type="Proteomes" id="UP001549920"/>
    </source>
</evidence>
<evidence type="ECO:0000256" key="1">
    <source>
        <dbReference type="ARBA" id="ARBA00009034"/>
    </source>
</evidence>
<feature type="signal peptide" evidence="7">
    <location>
        <begin position="1"/>
        <end position="18"/>
    </location>
</feature>
<dbReference type="CDD" id="cd04366">
    <property type="entry name" value="IlGF_insulin_bombyxin_like"/>
    <property type="match status" value="1"/>
</dbReference>
<keyword evidence="4 7" id="KW-0732">Signal</keyword>
<dbReference type="PROSITE" id="PS00262">
    <property type="entry name" value="INSULIN"/>
    <property type="match status" value="1"/>
</dbReference>
<protein>
    <recommendedName>
        <fullName evidence="8">Insulin-like domain-containing protein</fullName>
    </recommendedName>
</protein>
<keyword evidence="11" id="KW-1185">Reference proteome</keyword>
<evidence type="ECO:0000256" key="7">
    <source>
        <dbReference type="SAM" id="SignalP"/>
    </source>
</evidence>
<dbReference type="Proteomes" id="UP001549920">
    <property type="component" value="Unassembled WGS sequence"/>
</dbReference>
<organism evidence="9 12">
    <name type="scientific">Loxostege sticticalis</name>
    <name type="common">Beet webworm moth</name>
    <dbReference type="NCBI Taxonomy" id="481309"/>
    <lineage>
        <taxon>Eukaryota</taxon>
        <taxon>Metazoa</taxon>
        <taxon>Ecdysozoa</taxon>
        <taxon>Arthropoda</taxon>
        <taxon>Hexapoda</taxon>
        <taxon>Insecta</taxon>
        <taxon>Pterygota</taxon>
        <taxon>Neoptera</taxon>
        <taxon>Endopterygota</taxon>
        <taxon>Lepidoptera</taxon>
        <taxon>Glossata</taxon>
        <taxon>Ditrysia</taxon>
        <taxon>Pyraloidea</taxon>
        <taxon>Crambidae</taxon>
        <taxon>Pyraustinae</taxon>
        <taxon>Loxostege</taxon>
    </lineage>
</organism>
<dbReference type="SMART" id="SM00078">
    <property type="entry name" value="IlGF"/>
    <property type="match status" value="1"/>
</dbReference>
<dbReference type="PANTHER" id="PTHR13647:SF4">
    <property type="entry name" value="INSULIN-LIKE PEPTIDE 1-RELATED"/>
    <property type="match status" value="1"/>
</dbReference>
<keyword evidence="3" id="KW-0165">Cleavage on pair of basic residues</keyword>
<dbReference type="Pfam" id="PF00049">
    <property type="entry name" value="Insulin"/>
    <property type="match status" value="1"/>
</dbReference>
<dbReference type="InterPro" id="IPR036438">
    <property type="entry name" value="Insulin-like_sf"/>
</dbReference>
<name>A0ABD0SQQ3_LOXSC</name>
<evidence type="ECO:0000313" key="12">
    <source>
        <dbReference type="Proteomes" id="UP001549921"/>
    </source>
</evidence>
<dbReference type="AlphaFoldDB" id="A0ABD0SQQ3"/>
<dbReference type="Gene3D" id="1.10.100.10">
    <property type="entry name" value="Insulin-like"/>
    <property type="match status" value="1"/>
</dbReference>
<keyword evidence="5" id="KW-1015">Disulfide bond</keyword>
<dbReference type="InterPro" id="IPR022353">
    <property type="entry name" value="Insulin_CS"/>
</dbReference>
<dbReference type="PRINTS" id="PR00276">
    <property type="entry name" value="INSULINFAMLY"/>
</dbReference>